<dbReference type="PANTHER" id="PTHR10454:SF198">
    <property type="entry name" value="CASPASE-3"/>
    <property type="match status" value="1"/>
</dbReference>
<feature type="region of interest" description="Disordered" evidence="16">
    <location>
        <begin position="37"/>
        <end position="78"/>
    </location>
</feature>
<accession>A0A8C6K862</accession>
<evidence type="ECO:0000256" key="1">
    <source>
        <dbReference type="ARBA" id="ARBA00004496"/>
    </source>
</evidence>
<dbReference type="GO" id="GO:0030182">
    <property type="term" value="P:neuron differentiation"/>
    <property type="evidence" value="ECO:0007669"/>
    <property type="project" value="TreeGrafter"/>
</dbReference>
<dbReference type="Gene3D" id="3.30.70.1470">
    <property type="entry name" value="Caspase-like"/>
    <property type="match status" value="1"/>
</dbReference>
<dbReference type="PROSITE" id="PS50208">
    <property type="entry name" value="CASPASE_P20"/>
    <property type="match status" value="1"/>
</dbReference>
<keyword evidence="9" id="KW-0832">Ubl conjugation</keyword>
<dbReference type="InterPro" id="IPR033139">
    <property type="entry name" value="Caspase_cys_AS"/>
</dbReference>
<evidence type="ECO:0000313" key="19">
    <source>
        <dbReference type="Ensembl" id="ENSNFUP00015000021.1"/>
    </source>
</evidence>
<protein>
    <recommendedName>
        <fullName evidence="14">Caspase-3</fullName>
        <ecNumber evidence="13">3.4.22.56</ecNumber>
    </recommendedName>
</protein>
<dbReference type="SMART" id="SM00115">
    <property type="entry name" value="CASc"/>
    <property type="match status" value="1"/>
</dbReference>
<dbReference type="GO" id="GO:0031264">
    <property type="term" value="C:death-inducing signaling complex"/>
    <property type="evidence" value="ECO:0007669"/>
    <property type="project" value="TreeGrafter"/>
</dbReference>
<dbReference type="PROSITE" id="PS50207">
    <property type="entry name" value="CASPASE_P10"/>
    <property type="match status" value="1"/>
</dbReference>
<evidence type="ECO:0000256" key="14">
    <source>
        <dbReference type="ARBA" id="ARBA00039708"/>
    </source>
</evidence>
<keyword evidence="6" id="KW-0053">Apoptosis</keyword>
<keyword evidence="10" id="KW-0007">Acetylation</keyword>
<name>A0A8C6K862_NOTFU</name>
<evidence type="ECO:0000256" key="7">
    <source>
        <dbReference type="ARBA" id="ARBA00022801"/>
    </source>
</evidence>
<evidence type="ECO:0000256" key="13">
    <source>
        <dbReference type="ARBA" id="ARBA00038900"/>
    </source>
</evidence>
<dbReference type="GO" id="GO:0030216">
    <property type="term" value="P:keratinocyte differentiation"/>
    <property type="evidence" value="ECO:0007669"/>
    <property type="project" value="TreeGrafter"/>
</dbReference>
<evidence type="ECO:0000256" key="12">
    <source>
        <dbReference type="ARBA" id="ARBA00036189"/>
    </source>
</evidence>
<dbReference type="Pfam" id="PF00656">
    <property type="entry name" value="Peptidase_C14"/>
    <property type="match status" value="1"/>
</dbReference>
<dbReference type="InterPro" id="IPR001309">
    <property type="entry name" value="Pept_C14_p20"/>
</dbReference>
<dbReference type="GO" id="GO:0005737">
    <property type="term" value="C:cytoplasm"/>
    <property type="evidence" value="ECO:0007669"/>
    <property type="project" value="UniProtKB-SubCell"/>
</dbReference>
<evidence type="ECO:0000256" key="16">
    <source>
        <dbReference type="SAM" id="MobiDB-lite"/>
    </source>
</evidence>
<evidence type="ECO:0000256" key="3">
    <source>
        <dbReference type="ARBA" id="ARBA00022490"/>
    </source>
</evidence>
<dbReference type="PROSITE" id="PS01121">
    <property type="entry name" value="CASPASE_HIS"/>
    <property type="match status" value="1"/>
</dbReference>
<evidence type="ECO:0000256" key="9">
    <source>
        <dbReference type="ARBA" id="ARBA00022843"/>
    </source>
</evidence>
<keyword evidence="7" id="KW-0378">Hydrolase</keyword>
<dbReference type="GO" id="GO:0030218">
    <property type="term" value="P:erythrocyte differentiation"/>
    <property type="evidence" value="ECO:0007669"/>
    <property type="project" value="TreeGrafter"/>
</dbReference>
<reference evidence="19" key="3">
    <citation type="submission" date="2025-09" db="UniProtKB">
        <authorList>
            <consortium name="Ensembl"/>
        </authorList>
    </citation>
    <scope>IDENTIFICATION</scope>
</reference>
<dbReference type="PANTHER" id="PTHR10454">
    <property type="entry name" value="CASPASE"/>
    <property type="match status" value="1"/>
</dbReference>
<reference evidence="19" key="2">
    <citation type="submission" date="2025-08" db="UniProtKB">
        <authorList>
            <consortium name="Ensembl"/>
        </authorList>
    </citation>
    <scope>IDENTIFICATION</scope>
</reference>
<keyword evidence="4" id="KW-0597">Phosphoprotein</keyword>
<dbReference type="GO" id="GO:0006508">
    <property type="term" value="P:proteolysis"/>
    <property type="evidence" value="ECO:0007669"/>
    <property type="project" value="UniProtKB-KW"/>
</dbReference>
<reference evidence="19" key="1">
    <citation type="submission" date="2014-08" db="EMBL/GenBank/DDBJ databases">
        <authorList>
            <person name="Senf B."/>
            <person name="Petzold A."/>
            <person name="Downie B.R."/>
            <person name="Koch P."/>
            <person name="Platzer M."/>
        </authorList>
    </citation>
    <scope>NUCLEOTIDE SEQUENCE [LARGE SCALE GENOMIC DNA]</scope>
    <source>
        <strain evidence="19">GRZ</strain>
    </source>
</reference>
<dbReference type="GeneTree" id="ENSGT00940000153232"/>
<dbReference type="Proteomes" id="UP000694548">
    <property type="component" value="Chromosome sgr01"/>
</dbReference>
<evidence type="ECO:0000256" key="2">
    <source>
        <dbReference type="ARBA" id="ARBA00010134"/>
    </source>
</evidence>
<dbReference type="InterPro" id="IPR029030">
    <property type="entry name" value="Caspase-like_dom_sf"/>
</dbReference>
<evidence type="ECO:0000313" key="20">
    <source>
        <dbReference type="Proteomes" id="UP000694548"/>
    </source>
</evidence>
<dbReference type="PROSITE" id="PS01122">
    <property type="entry name" value="CASPASE_CYS"/>
    <property type="match status" value="1"/>
</dbReference>
<dbReference type="GO" id="GO:0043525">
    <property type="term" value="P:positive regulation of neuron apoptotic process"/>
    <property type="evidence" value="ECO:0007669"/>
    <property type="project" value="TreeGrafter"/>
</dbReference>
<keyword evidence="20" id="KW-1185">Reference proteome</keyword>
<evidence type="ECO:0000256" key="8">
    <source>
        <dbReference type="ARBA" id="ARBA00022807"/>
    </source>
</evidence>
<dbReference type="InterPro" id="IPR002138">
    <property type="entry name" value="Pept_C14_p10"/>
</dbReference>
<proteinExistence type="inferred from homology"/>
<dbReference type="FunFam" id="3.40.50.1460:FF:000001">
    <property type="entry name" value="Caspase-3 preproprotein"/>
    <property type="match status" value="1"/>
</dbReference>
<dbReference type="InterPro" id="IPR015917">
    <property type="entry name" value="Pept_C14A"/>
</dbReference>
<keyword evidence="8" id="KW-0788">Thiol protease</keyword>
<dbReference type="Gene3D" id="3.40.50.1460">
    <property type="match status" value="1"/>
</dbReference>
<dbReference type="AlphaFoldDB" id="A0A8C6K862"/>
<dbReference type="Ensembl" id="ENSNFUT00015000046.1">
    <property type="protein sequence ID" value="ENSNFUP00015000021.1"/>
    <property type="gene ID" value="ENSNFUG00015000043.1"/>
</dbReference>
<keyword evidence="5" id="KW-0645">Protease</keyword>
<evidence type="ECO:0000256" key="10">
    <source>
        <dbReference type="ARBA" id="ARBA00022990"/>
    </source>
</evidence>
<evidence type="ECO:0000256" key="6">
    <source>
        <dbReference type="ARBA" id="ARBA00022703"/>
    </source>
</evidence>
<dbReference type="SUPFAM" id="SSF52129">
    <property type="entry name" value="Caspase-like"/>
    <property type="match status" value="1"/>
</dbReference>
<dbReference type="GO" id="GO:0097194">
    <property type="term" value="P:execution phase of apoptosis"/>
    <property type="evidence" value="ECO:0007669"/>
    <property type="project" value="UniProtKB-ARBA"/>
</dbReference>
<dbReference type="InterPro" id="IPR016129">
    <property type="entry name" value="Caspase_his_AS"/>
</dbReference>
<comment type="subcellular location">
    <subcellularLocation>
        <location evidence="1">Cytoplasm</location>
    </subcellularLocation>
</comment>
<dbReference type="InterPro" id="IPR011600">
    <property type="entry name" value="Pept_C14_caspase"/>
</dbReference>
<dbReference type="EC" id="3.4.22.56" evidence="13"/>
<feature type="domain" description="Caspase family p10" evidence="17">
    <location>
        <begin position="228"/>
        <end position="322"/>
    </location>
</feature>
<dbReference type="GO" id="GO:0004197">
    <property type="term" value="F:cysteine-type endopeptidase activity"/>
    <property type="evidence" value="ECO:0007669"/>
    <property type="project" value="InterPro"/>
</dbReference>
<keyword evidence="11" id="KW-0865">Zymogen</keyword>
<dbReference type="CDD" id="cd00032">
    <property type="entry name" value="CASc"/>
    <property type="match status" value="1"/>
</dbReference>
<dbReference type="PRINTS" id="PR00376">
    <property type="entry name" value="IL1BCENZYME"/>
</dbReference>
<sequence length="322" mass="35917">MKQVRRVFTWSQEDRRKDRIPSELVLLMVCRNMAEVSSGGGEQKGAEDSVDAMPWPVTSSAEGGKKVPASSGSKAAGSDPSYRYKMAYPSIGTCLIINNEKFHESTNMDLRKGTDLDADEVFKTFKKLGYNTVMFKNQKVEEMRRLLKQYSGQDHSENASFVCVLLSHGKEGVIYGTDGCEKIDTLVQCFKGHSCLSLVGKPKLFFIQACRGTTTDEGVETDSVAGQTSEKIPVEADFLYAYSTAPGYLAWRNVNTGSWFIQSLCKMLESYSGELELMQILTRVNNHVARHYESSSSKREHSGKKQIPCIVSMLTKEFHFSG</sequence>
<evidence type="ECO:0000256" key="15">
    <source>
        <dbReference type="RuleBase" id="RU003971"/>
    </source>
</evidence>
<gene>
    <name evidence="19" type="primary">CASP3</name>
</gene>
<dbReference type="InterPro" id="IPR002398">
    <property type="entry name" value="Pept_C14"/>
</dbReference>
<evidence type="ECO:0000259" key="18">
    <source>
        <dbReference type="PROSITE" id="PS50208"/>
    </source>
</evidence>
<evidence type="ECO:0000256" key="5">
    <source>
        <dbReference type="ARBA" id="ARBA00022670"/>
    </source>
</evidence>
<dbReference type="FunFam" id="3.30.70.1470:FF:000002">
    <property type="entry name" value="Caspase-3"/>
    <property type="match status" value="1"/>
</dbReference>
<comment type="catalytic activity">
    <reaction evidence="12">
        <text>Strict requirement for an Asp residue at positions P1 and P4. It has a preferred cleavage sequence of Asp-Xaa-Xaa-Asp-|- with a hydrophobic amino-acid residue at P2 and a hydrophilic amino-acid residue at P3, although Val or Ala are also accepted at this position.</text>
        <dbReference type="EC" id="3.4.22.56"/>
    </reaction>
</comment>
<organism evidence="19 20">
    <name type="scientific">Nothobranchius furzeri</name>
    <name type="common">Turquoise killifish</name>
    <dbReference type="NCBI Taxonomy" id="105023"/>
    <lineage>
        <taxon>Eukaryota</taxon>
        <taxon>Metazoa</taxon>
        <taxon>Chordata</taxon>
        <taxon>Craniata</taxon>
        <taxon>Vertebrata</taxon>
        <taxon>Euteleostomi</taxon>
        <taxon>Actinopterygii</taxon>
        <taxon>Neopterygii</taxon>
        <taxon>Teleostei</taxon>
        <taxon>Neoteleostei</taxon>
        <taxon>Acanthomorphata</taxon>
        <taxon>Ovalentaria</taxon>
        <taxon>Atherinomorphae</taxon>
        <taxon>Cyprinodontiformes</taxon>
        <taxon>Nothobranchiidae</taxon>
        <taxon>Nothobranchius</taxon>
    </lineage>
</organism>
<comment type="similarity">
    <text evidence="2 15">Belongs to the peptidase C14A family.</text>
</comment>
<evidence type="ECO:0000256" key="11">
    <source>
        <dbReference type="ARBA" id="ARBA00023145"/>
    </source>
</evidence>
<evidence type="ECO:0000256" key="4">
    <source>
        <dbReference type="ARBA" id="ARBA00022553"/>
    </source>
</evidence>
<dbReference type="GO" id="GO:0051604">
    <property type="term" value="P:protein maturation"/>
    <property type="evidence" value="ECO:0007669"/>
    <property type="project" value="UniProtKB-ARBA"/>
</dbReference>
<feature type="domain" description="Caspase family p20" evidence="18">
    <location>
        <begin position="90"/>
        <end position="214"/>
    </location>
</feature>
<keyword evidence="3" id="KW-0963">Cytoplasm</keyword>
<evidence type="ECO:0000259" key="17">
    <source>
        <dbReference type="PROSITE" id="PS50207"/>
    </source>
</evidence>